<comment type="subcellular location">
    <subcellularLocation>
        <location evidence="1">Vacuole membrane</location>
        <topology evidence="1">Multi-pass membrane protein</topology>
    </subcellularLocation>
</comment>
<dbReference type="GO" id="GO:0005774">
    <property type="term" value="C:vacuolar membrane"/>
    <property type="evidence" value="ECO:0007669"/>
    <property type="project" value="UniProtKB-SubCell"/>
</dbReference>
<keyword evidence="1" id="KW-0813">Transport</keyword>
<dbReference type="Proteomes" id="UP000887226">
    <property type="component" value="Unassembled WGS sequence"/>
</dbReference>
<sequence length="173" mass="18585">MGLYVVYCVITYILSAILCMYIPHCMRLAGEKEQDSQSSPQLLTSPTPSNTDLKTPTADEANMSTHDIEATIPPEKTTSRKYGFIMSIMGGVATSVGGVIALLLTIILTQTLPTDSSQTAGLLATTVIGFITIAGSIVGYFGLPIVPSKDTSHKSWVGWGLQVFTPFRDLLPR</sequence>
<comment type="caution">
    <text evidence="1">Lacks conserved residue(s) required for the propagation of feature annotation.</text>
</comment>
<proteinExistence type="inferred from homology"/>
<feature type="transmembrane region" description="Helical" evidence="1">
    <location>
        <begin position="84"/>
        <end position="108"/>
    </location>
</feature>
<keyword evidence="1" id="KW-0926">Vacuole</keyword>
<comment type="function">
    <text evidence="1">Vacuolar effluxer which mediate the efflux of amino acids resulting from autophagic degradation. The release of autophagic amino acids allows the maintenance of protein synthesis and viability during nitrogen starvation.</text>
</comment>
<keyword evidence="1" id="KW-0029">Amino-acid transport</keyword>
<dbReference type="GO" id="GO:0006865">
    <property type="term" value="P:amino acid transport"/>
    <property type="evidence" value="ECO:0007669"/>
    <property type="project" value="UniProtKB-KW"/>
</dbReference>
<dbReference type="Pfam" id="PF11700">
    <property type="entry name" value="ATG22"/>
    <property type="match status" value="1"/>
</dbReference>
<feature type="region of interest" description="Disordered" evidence="2">
    <location>
        <begin position="36"/>
        <end position="64"/>
    </location>
</feature>
<organism evidence="3 4">
    <name type="scientific">Calycina marina</name>
    <dbReference type="NCBI Taxonomy" id="1763456"/>
    <lineage>
        <taxon>Eukaryota</taxon>
        <taxon>Fungi</taxon>
        <taxon>Dikarya</taxon>
        <taxon>Ascomycota</taxon>
        <taxon>Pezizomycotina</taxon>
        <taxon>Leotiomycetes</taxon>
        <taxon>Helotiales</taxon>
        <taxon>Pezizellaceae</taxon>
        <taxon>Calycina</taxon>
    </lineage>
</organism>
<comment type="similarity">
    <text evidence="1">Belongs to the ATG22 family.</text>
</comment>
<keyword evidence="4" id="KW-1185">Reference proteome</keyword>
<reference evidence="3" key="1">
    <citation type="journal article" date="2021" name="IMA Fungus">
        <title>Genomic characterization of three marine fungi, including Emericellopsis atlantica sp. nov. with signatures of a generalist lifestyle and marine biomass degradation.</title>
        <authorList>
            <person name="Hagestad O.C."/>
            <person name="Hou L."/>
            <person name="Andersen J.H."/>
            <person name="Hansen E.H."/>
            <person name="Altermark B."/>
            <person name="Li C."/>
            <person name="Kuhnert E."/>
            <person name="Cox R.J."/>
            <person name="Crous P.W."/>
            <person name="Spatafora J.W."/>
            <person name="Lail K."/>
            <person name="Amirebrahimi M."/>
            <person name="Lipzen A."/>
            <person name="Pangilinan J."/>
            <person name="Andreopoulos W."/>
            <person name="Hayes R.D."/>
            <person name="Ng V."/>
            <person name="Grigoriev I.V."/>
            <person name="Jackson S.A."/>
            <person name="Sutton T.D.S."/>
            <person name="Dobson A.D.W."/>
            <person name="Rama T."/>
        </authorList>
    </citation>
    <scope>NUCLEOTIDE SEQUENCE</scope>
    <source>
        <strain evidence="3">TRa3180A</strain>
    </source>
</reference>
<dbReference type="OrthoDB" id="42657at2759"/>
<comment type="caution">
    <text evidence="3">The sequence shown here is derived from an EMBL/GenBank/DDBJ whole genome shotgun (WGS) entry which is preliminary data.</text>
</comment>
<protein>
    <recommendedName>
        <fullName evidence="1">Autophagy-related protein</fullName>
    </recommendedName>
</protein>
<keyword evidence="1" id="KW-0072">Autophagy</keyword>
<accession>A0A9P7YVD0</accession>
<keyword evidence="1" id="KW-0812">Transmembrane</keyword>
<dbReference type="AlphaFoldDB" id="A0A9P7YVD0"/>
<gene>
    <name evidence="3" type="ORF">BJ878DRAFT_338336</name>
</gene>
<keyword evidence="1" id="KW-0472">Membrane</keyword>
<feature type="transmembrane region" description="Helical" evidence="1">
    <location>
        <begin position="6"/>
        <end position="23"/>
    </location>
</feature>
<evidence type="ECO:0000256" key="2">
    <source>
        <dbReference type="SAM" id="MobiDB-lite"/>
    </source>
</evidence>
<feature type="compositionally biased region" description="Low complexity" evidence="2">
    <location>
        <begin position="36"/>
        <end position="49"/>
    </location>
</feature>
<dbReference type="GO" id="GO:0006914">
    <property type="term" value="P:autophagy"/>
    <property type="evidence" value="ECO:0007669"/>
    <property type="project" value="UniProtKB-KW"/>
</dbReference>
<keyword evidence="1" id="KW-1133">Transmembrane helix</keyword>
<feature type="transmembrane region" description="Helical" evidence="1">
    <location>
        <begin position="120"/>
        <end position="143"/>
    </location>
</feature>
<evidence type="ECO:0000256" key="1">
    <source>
        <dbReference type="RuleBase" id="RU363073"/>
    </source>
</evidence>
<dbReference type="InterPro" id="IPR024671">
    <property type="entry name" value="Atg22-like"/>
</dbReference>
<evidence type="ECO:0000313" key="4">
    <source>
        <dbReference type="Proteomes" id="UP000887226"/>
    </source>
</evidence>
<dbReference type="EMBL" id="MU254723">
    <property type="protein sequence ID" value="KAG9239915.1"/>
    <property type="molecule type" value="Genomic_DNA"/>
</dbReference>
<evidence type="ECO:0000313" key="3">
    <source>
        <dbReference type="EMBL" id="KAG9239915.1"/>
    </source>
</evidence>
<name>A0A9P7YVD0_9HELO</name>